<dbReference type="OrthoDB" id="654211at2759"/>
<proteinExistence type="predicted"/>
<name>A0A8E2EQ35_9PEZI</name>
<dbReference type="InterPro" id="IPR012878">
    <property type="entry name" value="Beta-AFase-like_GH127_cat"/>
</dbReference>
<dbReference type="InterPro" id="IPR008928">
    <property type="entry name" value="6-hairpin_glycosidase_sf"/>
</dbReference>
<dbReference type="InterPro" id="IPR049174">
    <property type="entry name" value="Beta-AFase-like"/>
</dbReference>
<gene>
    <name evidence="3" type="ORF">AOQ84DRAFT_382819</name>
</gene>
<dbReference type="AlphaFoldDB" id="A0A8E2EQ35"/>
<dbReference type="SUPFAM" id="SSF48208">
    <property type="entry name" value="Six-hairpin glycosidases"/>
    <property type="match status" value="1"/>
</dbReference>
<organism evidence="3 4">
    <name type="scientific">Glonium stellatum</name>
    <dbReference type="NCBI Taxonomy" id="574774"/>
    <lineage>
        <taxon>Eukaryota</taxon>
        <taxon>Fungi</taxon>
        <taxon>Dikarya</taxon>
        <taxon>Ascomycota</taxon>
        <taxon>Pezizomycotina</taxon>
        <taxon>Dothideomycetes</taxon>
        <taxon>Pleosporomycetidae</taxon>
        <taxon>Gloniales</taxon>
        <taxon>Gloniaceae</taxon>
        <taxon>Glonium</taxon>
    </lineage>
</organism>
<dbReference type="Pfam" id="PF20736">
    <property type="entry name" value="Glyco_hydro127M"/>
    <property type="match status" value="1"/>
</dbReference>
<evidence type="ECO:0000313" key="3">
    <source>
        <dbReference type="EMBL" id="OCL02293.1"/>
    </source>
</evidence>
<accession>A0A8E2EQ35</accession>
<evidence type="ECO:0000313" key="4">
    <source>
        <dbReference type="Proteomes" id="UP000250140"/>
    </source>
</evidence>
<protein>
    <submittedName>
        <fullName evidence="3">Glycoside hydrolase family 127 protein</fullName>
    </submittedName>
</protein>
<dbReference type="InterPro" id="IPR049046">
    <property type="entry name" value="Beta-AFase-like_GH127_middle"/>
</dbReference>
<dbReference type="PANTHER" id="PTHR43465">
    <property type="entry name" value="DUF1680 DOMAIN PROTEIN (AFU_ORTHOLOGUE AFUA_1G08910)"/>
    <property type="match status" value="1"/>
</dbReference>
<evidence type="ECO:0000259" key="1">
    <source>
        <dbReference type="Pfam" id="PF07944"/>
    </source>
</evidence>
<dbReference type="EMBL" id="KV750975">
    <property type="protein sequence ID" value="OCL02293.1"/>
    <property type="molecule type" value="Genomic_DNA"/>
</dbReference>
<keyword evidence="4" id="KW-1185">Reference proteome</keyword>
<reference evidence="3 4" key="1">
    <citation type="journal article" date="2016" name="Nat. Commun.">
        <title>Ectomycorrhizal ecology is imprinted in the genome of the dominant symbiotic fungus Cenococcum geophilum.</title>
        <authorList>
            <consortium name="DOE Joint Genome Institute"/>
            <person name="Peter M."/>
            <person name="Kohler A."/>
            <person name="Ohm R.A."/>
            <person name="Kuo A."/>
            <person name="Krutzmann J."/>
            <person name="Morin E."/>
            <person name="Arend M."/>
            <person name="Barry K.W."/>
            <person name="Binder M."/>
            <person name="Choi C."/>
            <person name="Clum A."/>
            <person name="Copeland A."/>
            <person name="Grisel N."/>
            <person name="Haridas S."/>
            <person name="Kipfer T."/>
            <person name="LaButti K."/>
            <person name="Lindquist E."/>
            <person name="Lipzen A."/>
            <person name="Maire R."/>
            <person name="Meier B."/>
            <person name="Mihaltcheva S."/>
            <person name="Molinier V."/>
            <person name="Murat C."/>
            <person name="Poggeler S."/>
            <person name="Quandt C.A."/>
            <person name="Sperisen C."/>
            <person name="Tritt A."/>
            <person name="Tisserant E."/>
            <person name="Crous P.W."/>
            <person name="Henrissat B."/>
            <person name="Nehls U."/>
            <person name="Egli S."/>
            <person name="Spatafora J.W."/>
            <person name="Grigoriev I.V."/>
            <person name="Martin F.M."/>
        </authorList>
    </citation>
    <scope>NUCLEOTIDE SEQUENCE [LARGE SCALE GENOMIC DNA]</scope>
    <source>
        <strain evidence="3 4">CBS 207.34</strain>
    </source>
</reference>
<sequence>MANPQTTFRNTHFHTGSFFARKRDVVYKNTLPYQLNVLKSTGRYDAFRLKWNPIYEEEPTVWPVPNHLFWDSDVAKWIEGTCYFLEEREDPKLRAAVDELVEMIRNAQQPDGYLNIHFTVVEPEKRFSNLRDSHELYNAGHLIESALAHNSLYQNDRLLEPVLKYVDLLFKTFGPASEQKHGYPGHPEIELALLRLYQKTKDLKHYDLAKYFLDERGNPKGENGRHYYDVEAERRGEEPHARPIYYPKPKSYWYQQAHAPIIDQQTIEGHSVRATYLLAALADLVRLDNGKNAKAYTDTLHRLWRNMVEKKMYLTGGIGAMELWEGFGIDYFLPQGTDEGGCYAETCAAIGVMMLAERLLQVSLLCGQVDNLLMSWQKVDLNGQCADIMELCLYNAFLTGMSADGKCFTYVNQLASSDSHISKREEWFQCACCPPNVTRLLGQLGGYFWSVQMDNQQDIAINVHMYGSATLNVPTKDGAVELTQESNWPWDGEIAISIKKPSDLKMTLRLRIPLYASTWELLPSLSNVVPKNGYLTIPSDYLIKNPSFNLSISLKPRFLSPHPYTNQPVIALA</sequence>
<feature type="domain" description="Non-reducing end beta-L-arabinofuranosidase-like GH127 middle" evidence="2">
    <location>
        <begin position="461"/>
        <end position="520"/>
    </location>
</feature>
<keyword evidence="3" id="KW-0378">Hydrolase</keyword>
<dbReference type="Proteomes" id="UP000250140">
    <property type="component" value="Unassembled WGS sequence"/>
</dbReference>
<dbReference type="Pfam" id="PF07944">
    <property type="entry name" value="Beta-AFase-like_GH127_cat"/>
    <property type="match status" value="1"/>
</dbReference>
<feature type="domain" description="Non-reducing end beta-L-arabinofuranosidase-like GH127 catalytic" evidence="1">
    <location>
        <begin position="16"/>
        <end position="444"/>
    </location>
</feature>
<evidence type="ECO:0000259" key="2">
    <source>
        <dbReference type="Pfam" id="PF20736"/>
    </source>
</evidence>
<dbReference type="GO" id="GO:0016787">
    <property type="term" value="F:hydrolase activity"/>
    <property type="evidence" value="ECO:0007669"/>
    <property type="project" value="UniProtKB-KW"/>
</dbReference>
<dbReference type="PANTHER" id="PTHR43465:SF2">
    <property type="entry name" value="DUF1680 DOMAIN PROTEIN (AFU_ORTHOLOGUE AFUA_1G08910)"/>
    <property type="match status" value="1"/>
</dbReference>
<dbReference type="GO" id="GO:0005975">
    <property type="term" value="P:carbohydrate metabolic process"/>
    <property type="evidence" value="ECO:0007669"/>
    <property type="project" value="InterPro"/>
</dbReference>